<accession>A0AAV4U741</accession>
<comment type="caution">
    <text evidence="1">The sequence shown here is derived from an EMBL/GenBank/DDBJ whole genome shotgun (WGS) entry which is preliminary data.</text>
</comment>
<evidence type="ECO:0000313" key="1">
    <source>
        <dbReference type="EMBL" id="GIY53629.1"/>
    </source>
</evidence>
<name>A0AAV4U741_9ARAC</name>
<evidence type="ECO:0000313" key="2">
    <source>
        <dbReference type="Proteomes" id="UP001054837"/>
    </source>
</evidence>
<sequence length="102" mass="11664">MKKNPKTYTKGLIPEYHFINIRLMDRSHSIISCDVCTTAIVGRDYSKQVRRTIARLMHSPLAIRGLRNRGGRRTVFEAGVVEDTSATLPLAARKHKQWTPRC</sequence>
<gene>
    <name evidence="1" type="ORF">CDAR_58521</name>
</gene>
<organism evidence="1 2">
    <name type="scientific">Caerostris darwini</name>
    <dbReference type="NCBI Taxonomy" id="1538125"/>
    <lineage>
        <taxon>Eukaryota</taxon>
        <taxon>Metazoa</taxon>
        <taxon>Ecdysozoa</taxon>
        <taxon>Arthropoda</taxon>
        <taxon>Chelicerata</taxon>
        <taxon>Arachnida</taxon>
        <taxon>Araneae</taxon>
        <taxon>Araneomorphae</taxon>
        <taxon>Entelegynae</taxon>
        <taxon>Araneoidea</taxon>
        <taxon>Araneidae</taxon>
        <taxon>Caerostris</taxon>
    </lineage>
</organism>
<dbReference type="EMBL" id="BPLQ01010785">
    <property type="protein sequence ID" value="GIY53629.1"/>
    <property type="molecule type" value="Genomic_DNA"/>
</dbReference>
<dbReference type="Proteomes" id="UP001054837">
    <property type="component" value="Unassembled WGS sequence"/>
</dbReference>
<keyword evidence="2" id="KW-1185">Reference proteome</keyword>
<protein>
    <submittedName>
        <fullName evidence="1">Uncharacterized protein</fullName>
    </submittedName>
</protein>
<dbReference type="AlphaFoldDB" id="A0AAV4U741"/>
<reference evidence="1 2" key="1">
    <citation type="submission" date="2021-06" db="EMBL/GenBank/DDBJ databases">
        <title>Caerostris darwini draft genome.</title>
        <authorList>
            <person name="Kono N."/>
            <person name="Arakawa K."/>
        </authorList>
    </citation>
    <scope>NUCLEOTIDE SEQUENCE [LARGE SCALE GENOMIC DNA]</scope>
</reference>
<proteinExistence type="predicted"/>